<proteinExistence type="predicted"/>
<comment type="function">
    <text evidence="5">Negatively regulates the PAK1 kinase. PAK1 is a member of the PAK kinase family, which has been shown to play a positive role in the regulation of signaling pathways involving MAPK8 and RELA. PAK1 exists as an inactive homodimer, which is activated by binding of small GTPases such as CDC42 to an N-terminal regulatory domain. PAK1IP1 also binds to the N-terminus of PAK1, and inhibits the specific activation of PAK1 by CDC42. May be involved in ribosomal large subunit assembly.</text>
</comment>
<evidence type="ECO:0000256" key="2">
    <source>
        <dbReference type="ARBA" id="ARBA00022574"/>
    </source>
</evidence>
<dbReference type="Ensembl" id="ENSEBUT00000020106.1">
    <property type="protein sequence ID" value="ENSEBUP00000019530.1"/>
    <property type="gene ID" value="ENSEBUG00000012134.1"/>
</dbReference>
<reference evidence="7" key="2">
    <citation type="submission" date="2025-09" db="UniProtKB">
        <authorList>
            <consortium name="Ensembl"/>
        </authorList>
    </citation>
    <scope>IDENTIFICATION</scope>
</reference>
<dbReference type="Pfam" id="PF00400">
    <property type="entry name" value="WD40"/>
    <property type="match status" value="4"/>
</dbReference>
<dbReference type="Gene3D" id="2.130.10.10">
    <property type="entry name" value="YVTN repeat-like/Quinoprotein amine dehydrogenase"/>
    <property type="match status" value="2"/>
</dbReference>
<sequence>MEVVVGCYEQVAFGFSVHPSDEDDGLWKLEPTFTHHGHTASLTAVSVGTKYLATGSRDETIKLYDLTKRVEYGELQEHEGTITCLEFFGDHHLLSGAEDGNICLWGVKSWECVKTLHAHKGRVTSFSVHPSGKLALSVGSDKTLRTWNLMKGRSAFVKNIKQIADLVLWSPKGDFYIVSRNNQVDVYKVETASVVWTFSIPVRISSVRFITESIVGVCGDYEKIHLYDVQKQVCMCEFKAHDSRVKALHSSYWHGIHILLSASNDGYIKLWNIDLSHLEAVPVLLGEVNTTARLTCLTVHMSADAAQSLDSSSAKGRKRKKIKREEDVEHLEKMAVEMSEDCTAKTMPSQADAQVFSKCFKGQSKVKRKVKISSND</sequence>
<reference evidence="7" key="1">
    <citation type="submission" date="2025-08" db="UniProtKB">
        <authorList>
            <consortium name="Ensembl"/>
        </authorList>
    </citation>
    <scope>IDENTIFICATION</scope>
</reference>
<dbReference type="InterPro" id="IPR019775">
    <property type="entry name" value="WD40_repeat_CS"/>
</dbReference>
<evidence type="ECO:0000256" key="3">
    <source>
        <dbReference type="ARBA" id="ARBA00022700"/>
    </source>
</evidence>
<keyword evidence="1" id="KW-0690">Ribosome biogenesis</keyword>
<dbReference type="PRINTS" id="PR00320">
    <property type="entry name" value="GPROTEINBRPT"/>
</dbReference>
<dbReference type="SUPFAM" id="SSF50978">
    <property type="entry name" value="WD40 repeat-like"/>
    <property type="match status" value="1"/>
</dbReference>
<dbReference type="GO" id="GO:0042254">
    <property type="term" value="P:ribosome biogenesis"/>
    <property type="evidence" value="ECO:0007669"/>
    <property type="project" value="UniProtKB-KW"/>
</dbReference>
<organism evidence="7 8">
    <name type="scientific">Eptatretus burgeri</name>
    <name type="common">Inshore hagfish</name>
    <dbReference type="NCBI Taxonomy" id="7764"/>
    <lineage>
        <taxon>Eukaryota</taxon>
        <taxon>Metazoa</taxon>
        <taxon>Chordata</taxon>
        <taxon>Craniata</taxon>
        <taxon>Vertebrata</taxon>
        <taxon>Cyclostomata</taxon>
        <taxon>Myxini</taxon>
        <taxon>Myxiniformes</taxon>
        <taxon>Myxinidae</taxon>
        <taxon>Eptatretinae</taxon>
        <taxon>Eptatretus</taxon>
    </lineage>
</organism>
<dbReference type="PANTHER" id="PTHR44675:SF1">
    <property type="entry name" value="P21-ACTIVATED PROTEIN KINASE-INTERACTING PROTEIN 1"/>
    <property type="match status" value="1"/>
</dbReference>
<keyword evidence="3" id="KW-0734">Signal transduction inhibitor</keyword>
<evidence type="ECO:0000313" key="8">
    <source>
        <dbReference type="Proteomes" id="UP000694388"/>
    </source>
</evidence>
<dbReference type="InterPro" id="IPR020472">
    <property type="entry name" value="WD40_PAC1"/>
</dbReference>
<dbReference type="InterPro" id="IPR036322">
    <property type="entry name" value="WD40_repeat_dom_sf"/>
</dbReference>
<evidence type="ECO:0000256" key="5">
    <source>
        <dbReference type="ARBA" id="ARBA00045213"/>
    </source>
</evidence>
<dbReference type="SMART" id="SM00320">
    <property type="entry name" value="WD40"/>
    <property type="match status" value="5"/>
</dbReference>
<evidence type="ECO:0000256" key="1">
    <source>
        <dbReference type="ARBA" id="ARBA00022517"/>
    </source>
</evidence>
<keyword evidence="4" id="KW-0677">Repeat</keyword>
<feature type="repeat" description="WD" evidence="6">
    <location>
        <begin position="116"/>
        <end position="157"/>
    </location>
</feature>
<dbReference type="InterPro" id="IPR015943">
    <property type="entry name" value="WD40/YVTN_repeat-like_dom_sf"/>
</dbReference>
<evidence type="ECO:0000256" key="4">
    <source>
        <dbReference type="ARBA" id="ARBA00022737"/>
    </source>
</evidence>
<dbReference type="GO" id="GO:0009968">
    <property type="term" value="P:negative regulation of signal transduction"/>
    <property type="evidence" value="ECO:0007669"/>
    <property type="project" value="UniProtKB-KW"/>
</dbReference>
<name>A0A8C4WYG4_EPTBU</name>
<protein>
    <submittedName>
        <fullName evidence="7">PAK1 interacting protein 1</fullName>
    </submittedName>
</protein>
<feature type="repeat" description="WD" evidence="6">
    <location>
        <begin position="238"/>
        <end position="274"/>
    </location>
</feature>
<evidence type="ECO:0000313" key="7">
    <source>
        <dbReference type="Ensembl" id="ENSEBUP00000019530.1"/>
    </source>
</evidence>
<dbReference type="AlphaFoldDB" id="A0A8C4WYG4"/>
<dbReference type="PROSITE" id="PS50082">
    <property type="entry name" value="WD_REPEATS_2"/>
    <property type="match status" value="4"/>
</dbReference>
<accession>A0A8C4WYG4</accession>
<dbReference type="InterPro" id="IPR001680">
    <property type="entry name" value="WD40_rpt"/>
</dbReference>
<dbReference type="PROSITE" id="PS00678">
    <property type="entry name" value="WD_REPEATS_1"/>
    <property type="match status" value="2"/>
</dbReference>
<keyword evidence="2 6" id="KW-0853">WD repeat</keyword>
<dbReference type="Proteomes" id="UP000694388">
    <property type="component" value="Unplaced"/>
</dbReference>
<dbReference type="PANTHER" id="PTHR44675">
    <property type="entry name" value="PAK1 INTERACTING PROTEIN 1"/>
    <property type="match status" value="1"/>
</dbReference>
<feature type="repeat" description="WD" evidence="6">
    <location>
        <begin position="35"/>
        <end position="66"/>
    </location>
</feature>
<dbReference type="GeneTree" id="ENSGT00390000001263"/>
<keyword evidence="8" id="KW-1185">Reference proteome</keyword>
<evidence type="ECO:0000256" key="6">
    <source>
        <dbReference type="PROSITE-ProRule" id="PRU00221"/>
    </source>
</evidence>
<dbReference type="InterPro" id="IPR051959">
    <property type="entry name" value="PAK1-Kinase_Regulator"/>
</dbReference>
<dbReference type="OMA" id="IIIWRTK"/>
<feature type="repeat" description="WD" evidence="6">
    <location>
        <begin position="75"/>
        <end position="115"/>
    </location>
</feature>
<dbReference type="PROSITE" id="PS50294">
    <property type="entry name" value="WD_REPEATS_REGION"/>
    <property type="match status" value="2"/>
</dbReference>